<evidence type="ECO:0008006" key="3">
    <source>
        <dbReference type="Google" id="ProtNLM"/>
    </source>
</evidence>
<dbReference type="PANTHER" id="PTHR14187">
    <property type="entry name" value="ALPHA KINASE/ELONGATION FACTOR 2 KINASE"/>
    <property type="match status" value="1"/>
</dbReference>
<reference evidence="1 2" key="1">
    <citation type="submission" date="2018-06" db="EMBL/GenBank/DDBJ databases">
        <title>Comparative genomics reveals the genomic features of Rhizophagus irregularis, R. cerebriforme, R. diaphanum and Gigaspora rosea, and their symbiotic lifestyle signature.</title>
        <authorList>
            <person name="Morin E."/>
            <person name="San Clemente H."/>
            <person name="Chen E.C.H."/>
            <person name="De La Providencia I."/>
            <person name="Hainaut M."/>
            <person name="Kuo A."/>
            <person name="Kohler A."/>
            <person name="Murat C."/>
            <person name="Tang N."/>
            <person name="Roy S."/>
            <person name="Loubradou J."/>
            <person name="Henrissat B."/>
            <person name="Grigoriev I.V."/>
            <person name="Corradi N."/>
            <person name="Roux C."/>
            <person name="Martin F.M."/>
        </authorList>
    </citation>
    <scope>NUCLEOTIDE SEQUENCE [LARGE SCALE GENOMIC DNA]</scope>
    <source>
        <strain evidence="1 2">DAOM 227022</strain>
    </source>
</reference>
<dbReference type="STRING" id="658196.A0A397SNE3"/>
<keyword evidence="2" id="KW-1185">Reference proteome</keyword>
<organism evidence="1 2">
    <name type="scientific">Glomus cerebriforme</name>
    <dbReference type="NCBI Taxonomy" id="658196"/>
    <lineage>
        <taxon>Eukaryota</taxon>
        <taxon>Fungi</taxon>
        <taxon>Fungi incertae sedis</taxon>
        <taxon>Mucoromycota</taxon>
        <taxon>Glomeromycotina</taxon>
        <taxon>Glomeromycetes</taxon>
        <taxon>Glomerales</taxon>
        <taxon>Glomeraceae</taxon>
        <taxon>Glomus</taxon>
    </lineage>
</organism>
<comment type="caution">
    <text evidence="1">The sequence shown here is derived from an EMBL/GenBank/DDBJ whole genome shotgun (WGS) entry which is preliminary data.</text>
</comment>
<dbReference type="AlphaFoldDB" id="A0A397SNE3"/>
<sequence>MIVDCGGGTVDLTTRKIVGKEIGEITERAGDYCGSTFVDRAFLEHLKRTLGHSAIDQLSENHYKQLQYMVQNFCRQAKFLFTGDDKKFHYELDILDTARDLQQYVIGEAEELMEEKQWLIDIKYNEIKSMFDPMVERILKLIDVQLENCGNECTIMFLVGGFSQSVYLQKKIKEKYKDIVKYISVPTHPIASVVRGATLYGLGLYDTVVNNSNDNVRHKLTTRILKFTYGIKVYDVWKKSDPEERKTSKREIIRFFPIKGAKRGKEVKIDQEIIVKDLGPNDPFQTKATFYVYYTREYDAKYCDEPGVKLLGKLTINLPDIHLGLDRPLIFGLSFGKMEIKGTARNATNGQSYLTTFEVNIESEEESD</sequence>
<evidence type="ECO:0000313" key="1">
    <source>
        <dbReference type="EMBL" id="RIA87528.1"/>
    </source>
</evidence>
<dbReference type="InterPro" id="IPR043129">
    <property type="entry name" value="ATPase_NBD"/>
</dbReference>
<dbReference type="SUPFAM" id="SSF53067">
    <property type="entry name" value="Actin-like ATPase domain"/>
    <property type="match status" value="1"/>
</dbReference>
<dbReference type="Gene3D" id="3.30.420.40">
    <property type="match status" value="1"/>
</dbReference>
<dbReference type="Proteomes" id="UP000265703">
    <property type="component" value="Unassembled WGS sequence"/>
</dbReference>
<dbReference type="PANTHER" id="PTHR14187:SF5">
    <property type="entry name" value="HEAT SHOCK 70 KDA PROTEIN 12A"/>
    <property type="match status" value="1"/>
</dbReference>
<dbReference type="OrthoDB" id="2963168at2759"/>
<dbReference type="Gene3D" id="3.90.640.10">
    <property type="entry name" value="Actin, Chain A, domain 4"/>
    <property type="match status" value="1"/>
</dbReference>
<proteinExistence type="predicted"/>
<evidence type="ECO:0000313" key="2">
    <source>
        <dbReference type="Proteomes" id="UP000265703"/>
    </source>
</evidence>
<gene>
    <name evidence="1" type="ORF">C1645_284817</name>
</gene>
<name>A0A397SNE3_9GLOM</name>
<accession>A0A397SNE3</accession>
<dbReference type="EMBL" id="QKYT01000304">
    <property type="protein sequence ID" value="RIA87528.1"/>
    <property type="molecule type" value="Genomic_DNA"/>
</dbReference>
<protein>
    <recommendedName>
        <fullName evidence="3">Actin-like ATPase domain-containing protein</fullName>
    </recommendedName>
</protein>